<gene>
    <name evidence="4" type="ORF">CALMAC_LOCUS2240</name>
</gene>
<sequence>MRSVLVLLHVSFLVFLKCVNSDNKGNCQITEGGAFDWDLTAISLDDSQVNQELLSAPYSAPLTVDSCTNNDNNFFEVTYNETHFLIRTTKEMEHFDEKTPTKTGFASIHVDCSLTCKGQSTLPIVFQVSDTNGHDPTFINGPYSFVVPSPLMQKTDFTIYGQSVIVEDLDFTNQDVKFTITPEDFEITAKKIESTKKYTAVFAAKKSIQLNGPKTYALTATDTGSNPGTRHSTTSIVLKPDENSSFDTPSFEQPQYSFSYVDGSKNLQPYDASQGSIKVVTNKPNSIEGSMMITGDLQQFLNLKFDPSTLTITLEVKGTTIRTASAFLISTLSVTTDYKATTTIVVYIKSNSQEAPHFSKVLFTGKYQPDTKEVDLDGPIDVLSKSKVDVSVSDGDYNECFRFEKDSDGYRVNIDKKLPDKVLEEEKAIVLEIIAESTSVESYATLVIRIEGVEDGNGGSDGDDAGRTPYIIAISVMAGLLVTAVIGGTIFYCVKLRKMGSKTADDTEGPGMQSEKVKFNKHSINGPNAERKTSSIADRRPTGFIRGPPEDLDDRGEMDEAKPDSPSSIRERKKSVIFDLNVEEMPIEKIDAASVGNSDVESKSGDDSLDELSDKSDTESMGNVDSEKNAPKDKEVGKLELTQL</sequence>
<feature type="region of interest" description="Disordered" evidence="1">
    <location>
        <begin position="587"/>
        <end position="644"/>
    </location>
</feature>
<dbReference type="AlphaFoldDB" id="A0A653BMA9"/>
<evidence type="ECO:0000313" key="5">
    <source>
        <dbReference type="Proteomes" id="UP000410492"/>
    </source>
</evidence>
<feature type="compositionally biased region" description="Basic and acidic residues" evidence="1">
    <location>
        <begin position="600"/>
        <end position="618"/>
    </location>
</feature>
<organism evidence="4 5">
    <name type="scientific">Callosobruchus maculatus</name>
    <name type="common">Southern cowpea weevil</name>
    <name type="synonym">Pulse bruchid</name>
    <dbReference type="NCBI Taxonomy" id="64391"/>
    <lineage>
        <taxon>Eukaryota</taxon>
        <taxon>Metazoa</taxon>
        <taxon>Ecdysozoa</taxon>
        <taxon>Arthropoda</taxon>
        <taxon>Hexapoda</taxon>
        <taxon>Insecta</taxon>
        <taxon>Pterygota</taxon>
        <taxon>Neoptera</taxon>
        <taxon>Endopterygota</taxon>
        <taxon>Coleoptera</taxon>
        <taxon>Polyphaga</taxon>
        <taxon>Cucujiformia</taxon>
        <taxon>Chrysomeloidea</taxon>
        <taxon>Chrysomelidae</taxon>
        <taxon>Bruchinae</taxon>
        <taxon>Bruchini</taxon>
        <taxon>Callosobruchus</taxon>
    </lineage>
</organism>
<keyword evidence="2" id="KW-1133">Transmembrane helix</keyword>
<proteinExistence type="predicted"/>
<feature type="transmembrane region" description="Helical" evidence="2">
    <location>
        <begin position="470"/>
        <end position="494"/>
    </location>
</feature>
<evidence type="ECO:0000256" key="1">
    <source>
        <dbReference type="SAM" id="MobiDB-lite"/>
    </source>
</evidence>
<dbReference type="EMBL" id="CAACVG010002644">
    <property type="protein sequence ID" value="VEN36738.1"/>
    <property type="molecule type" value="Genomic_DNA"/>
</dbReference>
<dbReference type="Proteomes" id="UP000410492">
    <property type="component" value="Unassembled WGS sequence"/>
</dbReference>
<evidence type="ECO:0000256" key="2">
    <source>
        <dbReference type="SAM" id="Phobius"/>
    </source>
</evidence>
<feature type="region of interest" description="Disordered" evidence="1">
    <location>
        <begin position="502"/>
        <end position="572"/>
    </location>
</feature>
<feature type="compositionally biased region" description="Basic and acidic residues" evidence="1">
    <location>
        <begin position="625"/>
        <end position="638"/>
    </location>
</feature>
<protein>
    <recommendedName>
        <fullName evidence="6">Cadherin domain-containing protein</fullName>
    </recommendedName>
</protein>
<keyword evidence="3" id="KW-0732">Signal</keyword>
<feature type="chain" id="PRO_5024915727" description="Cadherin domain-containing protein" evidence="3">
    <location>
        <begin position="22"/>
        <end position="644"/>
    </location>
</feature>
<feature type="compositionally biased region" description="Basic and acidic residues" evidence="1">
    <location>
        <begin position="529"/>
        <end position="541"/>
    </location>
</feature>
<evidence type="ECO:0008006" key="6">
    <source>
        <dbReference type="Google" id="ProtNLM"/>
    </source>
</evidence>
<keyword evidence="2" id="KW-0812">Transmembrane</keyword>
<evidence type="ECO:0000313" key="4">
    <source>
        <dbReference type="EMBL" id="VEN36738.1"/>
    </source>
</evidence>
<keyword evidence="5" id="KW-1185">Reference proteome</keyword>
<evidence type="ECO:0000256" key="3">
    <source>
        <dbReference type="SAM" id="SignalP"/>
    </source>
</evidence>
<dbReference type="OrthoDB" id="6606209at2759"/>
<name>A0A653BMA9_CALMS</name>
<keyword evidence="2" id="KW-0472">Membrane</keyword>
<reference evidence="4 5" key="1">
    <citation type="submission" date="2019-01" db="EMBL/GenBank/DDBJ databases">
        <authorList>
            <person name="Sayadi A."/>
        </authorList>
    </citation>
    <scope>NUCLEOTIDE SEQUENCE [LARGE SCALE GENOMIC DNA]</scope>
</reference>
<accession>A0A653BMA9</accession>
<feature type="signal peptide" evidence="3">
    <location>
        <begin position="1"/>
        <end position="21"/>
    </location>
</feature>